<dbReference type="PANTHER" id="PTHR22916:SF3">
    <property type="entry name" value="UDP-GLCNAC:BETAGAL BETA-1,3-N-ACETYLGLUCOSAMINYLTRANSFERASE-LIKE PROTEIN 1"/>
    <property type="match status" value="1"/>
</dbReference>
<dbReference type="Proteomes" id="UP000198688">
    <property type="component" value="Chromosome I"/>
</dbReference>
<dbReference type="STRING" id="113562.SAMN04489716_9340"/>
<dbReference type="EMBL" id="LT629758">
    <property type="protein sequence ID" value="SDT80747.1"/>
    <property type="molecule type" value="Genomic_DNA"/>
</dbReference>
<dbReference type="RefSeq" id="WP_157752085.1">
    <property type="nucleotide sequence ID" value="NZ_BOMJ01000106.1"/>
</dbReference>
<dbReference type="GO" id="GO:0016758">
    <property type="term" value="F:hexosyltransferase activity"/>
    <property type="evidence" value="ECO:0007669"/>
    <property type="project" value="UniProtKB-ARBA"/>
</dbReference>
<dbReference type="AlphaFoldDB" id="A0A1H2DDS9"/>
<sequence length="333" mass="36929">MPPLLSIVVPIFDVERYLHACLTSLTGQTLTDLEIVVVDDGSVDTGGDIARAWTRKDPRIRIVEQPNTGLSAARNTGVRAANGTYLAFCDGDDVVPEGAYAALVGSLEETGSDMVSGDVRRLDSGGVRPHPGYEDTFSRARRRTHIRRHTALVRDRMVWNKVFRRSFWDARKLTFSLPAYEDAPVMIRAHIEATAVDVLPEVVYLWRIREAGAPSITQRRDDPANLAACMRMVVDTFDVITAQARDLVPAYVEDMCHNDIQDAIRALHLHDETALGEVLSLARSFVARVPPDLIAALPAEDRRLMHLLHGGDLERARQLVDPPPSVTLAKESR</sequence>
<organism evidence="2 3">
    <name type="scientific">Actinoplanes derwentensis</name>
    <dbReference type="NCBI Taxonomy" id="113562"/>
    <lineage>
        <taxon>Bacteria</taxon>
        <taxon>Bacillati</taxon>
        <taxon>Actinomycetota</taxon>
        <taxon>Actinomycetes</taxon>
        <taxon>Micromonosporales</taxon>
        <taxon>Micromonosporaceae</taxon>
        <taxon>Actinoplanes</taxon>
    </lineage>
</organism>
<evidence type="ECO:0000259" key="1">
    <source>
        <dbReference type="Pfam" id="PF00535"/>
    </source>
</evidence>
<dbReference type="SUPFAM" id="SSF53448">
    <property type="entry name" value="Nucleotide-diphospho-sugar transferases"/>
    <property type="match status" value="1"/>
</dbReference>
<accession>A0A1H2DDS9</accession>
<dbReference type="CDD" id="cd00761">
    <property type="entry name" value="Glyco_tranf_GTA_type"/>
    <property type="match status" value="1"/>
</dbReference>
<dbReference type="InterPro" id="IPR001173">
    <property type="entry name" value="Glyco_trans_2-like"/>
</dbReference>
<keyword evidence="2" id="KW-0808">Transferase</keyword>
<dbReference type="InterPro" id="IPR029044">
    <property type="entry name" value="Nucleotide-diphossugar_trans"/>
</dbReference>
<reference evidence="2 3" key="1">
    <citation type="submission" date="2016-10" db="EMBL/GenBank/DDBJ databases">
        <authorList>
            <person name="de Groot N.N."/>
        </authorList>
    </citation>
    <scope>NUCLEOTIDE SEQUENCE [LARGE SCALE GENOMIC DNA]</scope>
    <source>
        <strain evidence="2 3">DSM 43941</strain>
    </source>
</reference>
<dbReference type="Pfam" id="PF00535">
    <property type="entry name" value="Glycos_transf_2"/>
    <property type="match status" value="1"/>
</dbReference>
<name>A0A1H2DDS9_9ACTN</name>
<dbReference type="PANTHER" id="PTHR22916">
    <property type="entry name" value="GLYCOSYLTRANSFERASE"/>
    <property type="match status" value="1"/>
</dbReference>
<dbReference type="Gene3D" id="3.90.550.10">
    <property type="entry name" value="Spore Coat Polysaccharide Biosynthesis Protein SpsA, Chain A"/>
    <property type="match status" value="1"/>
</dbReference>
<evidence type="ECO:0000313" key="2">
    <source>
        <dbReference type="EMBL" id="SDT80747.1"/>
    </source>
</evidence>
<protein>
    <submittedName>
        <fullName evidence="2">CDP-glycerol glycerophosphotransferase</fullName>
    </submittedName>
</protein>
<feature type="domain" description="Glycosyltransferase 2-like" evidence="1">
    <location>
        <begin position="6"/>
        <end position="166"/>
    </location>
</feature>
<dbReference type="OrthoDB" id="2676521at2"/>
<proteinExistence type="predicted"/>
<gene>
    <name evidence="2" type="ORF">SAMN04489716_9340</name>
</gene>
<evidence type="ECO:0000313" key="3">
    <source>
        <dbReference type="Proteomes" id="UP000198688"/>
    </source>
</evidence>
<keyword evidence="3" id="KW-1185">Reference proteome</keyword>